<evidence type="ECO:0000256" key="1">
    <source>
        <dbReference type="ARBA" id="ARBA00005290"/>
    </source>
</evidence>
<proteinExistence type="inferred from homology"/>
<sequence>MVSGLREDGSSPAYAVPTSLKVVVAGGLGAGKSTLVGSVSEITPLHTEEVYTTKDPRTGVRRSSTVTMDFGWLTFDEDLVLYLFSAPGQEGLWPLWDEVALGALGAIVLADTNRLSDCFAAIDYFEQRGTPFMIAVNPFFGRQSFDLPTVRAALALRPGVPVVQCDVRDPRAGRELLVTLIEHVHTRTMAEAAA</sequence>
<organism evidence="5 6">
    <name type="scientific">Hamadaea flava</name>
    <dbReference type="NCBI Taxonomy" id="1742688"/>
    <lineage>
        <taxon>Bacteria</taxon>
        <taxon>Bacillati</taxon>
        <taxon>Actinomycetota</taxon>
        <taxon>Actinomycetes</taxon>
        <taxon>Micromonosporales</taxon>
        <taxon>Micromonosporaceae</taxon>
        <taxon>Hamadaea</taxon>
    </lineage>
</organism>
<evidence type="ECO:0000256" key="2">
    <source>
        <dbReference type="ARBA" id="ARBA00022741"/>
    </source>
</evidence>
<protein>
    <submittedName>
        <fullName evidence="5">ATP/GTP-binding protein</fullName>
    </submittedName>
</protein>
<dbReference type="Proteomes" id="UP001595816">
    <property type="component" value="Unassembled WGS sequence"/>
</dbReference>
<evidence type="ECO:0000313" key="5">
    <source>
        <dbReference type="EMBL" id="MFC4131373.1"/>
    </source>
</evidence>
<dbReference type="RefSeq" id="WP_253754845.1">
    <property type="nucleotide sequence ID" value="NZ_JAMZDZ010000001.1"/>
</dbReference>
<dbReference type="PANTHER" id="PTHR42708:SF1">
    <property type="entry name" value="GLIDING MOTILITY PROTEIN MGLA"/>
    <property type="match status" value="1"/>
</dbReference>
<keyword evidence="3" id="KW-0378">Hydrolase</keyword>
<evidence type="ECO:0000256" key="3">
    <source>
        <dbReference type="ARBA" id="ARBA00022801"/>
    </source>
</evidence>
<dbReference type="InterPro" id="IPR027417">
    <property type="entry name" value="P-loop_NTPase"/>
</dbReference>
<dbReference type="Pfam" id="PF03029">
    <property type="entry name" value="ATP_bind_1"/>
    <property type="match status" value="1"/>
</dbReference>
<dbReference type="CDD" id="cd00882">
    <property type="entry name" value="Ras_like_GTPase"/>
    <property type="match status" value="1"/>
</dbReference>
<keyword evidence="6" id="KW-1185">Reference proteome</keyword>
<dbReference type="EMBL" id="JBHSAY010000006">
    <property type="protein sequence ID" value="MFC4131373.1"/>
    <property type="molecule type" value="Genomic_DNA"/>
</dbReference>
<dbReference type="PANTHER" id="PTHR42708">
    <property type="entry name" value="ATP/GTP-BINDING PROTEIN-RELATED"/>
    <property type="match status" value="1"/>
</dbReference>
<comment type="similarity">
    <text evidence="1">Belongs to the GPN-loop GTPase family.</text>
</comment>
<dbReference type="InterPro" id="IPR052705">
    <property type="entry name" value="Gliding_Motility_GTPase"/>
</dbReference>
<dbReference type="InterPro" id="IPR004130">
    <property type="entry name" value="Gpn"/>
</dbReference>
<name>A0ABV8LM57_9ACTN</name>
<dbReference type="Gene3D" id="3.40.50.300">
    <property type="entry name" value="P-loop containing nucleotide triphosphate hydrolases"/>
    <property type="match status" value="1"/>
</dbReference>
<dbReference type="SUPFAM" id="SSF52540">
    <property type="entry name" value="P-loop containing nucleoside triphosphate hydrolases"/>
    <property type="match status" value="1"/>
</dbReference>
<evidence type="ECO:0000313" key="6">
    <source>
        <dbReference type="Proteomes" id="UP001595816"/>
    </source>
</evidence>
<keyword evidence="2" id="KW-0547">Nucleotide-binding</keyword>
<accession>A0ABV8LM57</accession>
<comment type="caution">
    <text evidence="5">The sequence shown here is derived from an EMBL/GenBank/DDBJ whole genome shotgun (WGS) entry which is preliminary data.</text>
</comment>
<reference evidence="6" key="1">
    <citation type="journal article" date="2019" name="Int. J. Syst. Evol. Microbiol.">
        <title>The Global Catalogue of Microorganisms (GCM) 10K type strain sequencing project: providing services to taxonomists for standard genome sequencing and annotation.</title>
        <authorList>
            <consortium name="The Broad Institute Genomics Platform"/>
            <consortium name="The Broad Institute Genome Sequencing Center for Infectious Disease"/>
            <person name="Wu L."/>
            <person name="Ma J."/>
        </authorList>
    </citation>
    <scope>NUCLEOTIDE SEQUENCE [LARGE SCALE GENOMIC DNA]</scope>
    <source>
        <strain evidence="6">CGMCC 4.7289</strain>
    </source>
</reference>
<evidence type="ECO:0000256" key="4">
    <source>
        <dbReference type="ARBA" id="ARBA00023134"/>
    </source>
</evidence>
<gene>
    <name evidence="5" type="ORF">ACFOZ4_12235</name>
</gene>
<keyword evidence="4" id="KW-0342">GTP-binding</keyword>